<sequence length="286" mass="31515">MSVDSKVWFITGCSSGFGLSITELALKKGDKVVATLRRPEVLSELASQYPETLLTLRLDVTSPSEVISAFSASRKKFGRIDFVVNNAGYGVISEVEGTTDRTARDVFEVNFWGASHVSREAVRFFREENKPVGGRLLQMSSLSGIESSAGCVYYCASKFALEALSEGLAAELDPNWNIKVTILEPGPFRTKCPTVNAVTDPVHPAYTDPALPTMQWRAVFSNSNPAFNGDPDKFAEAVYNAAYLKDPPLRLPIHPRALMVVRNKGKELIEAADKWESWSEDVLMKD</sequence>
<dbReference type="Proteomes" id="UP000053647">
    <property type="component" value="Unassembled WGS sequence"/>
</dbReference>
<dbReference type="PANTHER" id="PTHR43976">
    <property type="entry name" value="SHORT CHAIN DEHYDROGENASE"/>
    <property type="match status" value="1"/>
</dbReference>
<dbReference type="EMBL" id="KN819708">
    <property type="protein sequence ID" value="KIJ08071.1"/>
    <property type="molecule type" value="Genomic_DNA"/>
</dbReference>
<reference evidence="5 6" key="1">
    <citation type="submission" date="2014-06" db="EMBL/GenBank/DDBJ databases">
        <authorList>
            <consortium name="DOE Joint Genome Institute"/>
            <person name="Kuo A."/>
            <person name="Kohler A."/>
            <person name="Nagy L.G."/>
            <person name="Floudas D."/>
            <person name="Copeland A."/>
            <person name="Barry K.W."/>
            <person name="Cichocki N."/>
            <person name="Veneault-Fourrey C."/>
            <person name="LaButti K."/>
            <person name="Lindquist E.A."/>
            <person name="Lipzen A."/>
            <person name="Lundell T."/>
            <person name="Morin E."/>
            <person name="Murat C."/>
            <person name="Sun H."/>
            <person name="Tunlid A."/>
            <person name="Henrissat B."/>
            <person name="Grigoriev I.V."/>
            <person name="Hibbett D.S."/>
            <person name="Martin F."/>
            <person name="Nordberg H.P."/>
            <person name="Cantor M.N."/>
            <person name="Hua S.X."/>
        </authorList>
    </citation>
    <scope>NUCLEOTIDE SEQUENCE [LARGE SCALE GENOMIC DNA]</scope>
    <source>
        <strain evidence="5 6">ATCC 200175</strain>
    </source>
</reference>
<dbReference type="PRINTS" id="PR00080">
    <property type="entry name" value="SDRFAMILY"/>
</dbReference>
<dbReference type="InterPro" id="IPR036291">
    <property type="entry name" value="NAD(P)-bd_dom_sf"/>
</dbReference>
<dbReference type="InterPro" id="IPR051911">
    <property type="entry name" value="SDR_oxidoreductase"/>
</dbReference>
<reference evidence="6" key="2">
    <citation type="submission" date="2015-01" db="EMBL/GenBank/DDBJ databases">
        <title>Evolutionary Origins and Diversification of the Mycorrhizal Mutualists.</title>
        <authorList>
            <consortium name="DOE Joint Genome Institute"/>
            <consortium name="Mycorrhizal Genomics Consortium"/>
            <person name="Kohler A."/>
            <person name="Kuo A."/>
            <person name="Nagy L.G."/>
            <person name="Floudas D."/>
            <person name="Copeland A."/>
            <person name="Barry K.W."/>
            <person name="Cichocki N."/>
            <person name="Veneault-Fourrey C."/>
            <person name="LaButti K."/>
            <person name="Lindquist E.A."/>
            <person name="Lipzen A."/>
            <person name="Lundell T."/>
            <person name="Morin E."/>
            <person name="Murat C."/>
            <person name="Riley R."/>
            <person name="Ohm R."/>
            <person name="Sun H."/>
            <person name="Tunlid A."/>
            <person name="Henrissat B."/>
            <person name="Grigoriev I.V."/>
            <person name="Hibbett D.S."/>
            <person name="Martin F."/>
        </authorList>
    </citation>
    <scope>NUCLEOTIDE SEQUENCE [LARGE SCALE GENOMIC DNA]</scope>
    <source>
        <strain evidence="6">ATCC 200175</strain>
    </source>
</reference>
<protein>
    <submittedName>
        <fullName evidence="5">Uncharacterized protein</fullName>
    </submittedName>
</protein>
<dbReference type="PRINTS" id="PR00081">
    <property type="entry name" value="GDHRDH"/>
</dbReference>
<dbReference type="PROSITE" id="PS00061">
    <property type="entry name" value="ADH_SHORT"/>
    <property type="match status" value="1"/>
</dbReference>
<gene>
    <name evidence="5" type="ORF">PAXINDRAFT_173104</name>
</gene>
<evidence type="ECO:0000313" key="5">
    <source>
        <dbReference type="EMBL" id="KIJ08071.1"/>
    </source>
</evidence>
<evidence type="ECO:0000313" key="6">
    <source>
        <dbReference type="Proteomes" id="UP000053647"/>
    </source>
</evidence>
<keyword evidence="3" id="KW-0560">Oxidoreductase</keyword>
<dbReference type="CDD" id="cd05374">
    <property type="entry name" value="17beta-HSD-like_SDR_c"/>
    <property type="match status" value="1"/>
</dbReference>
<dbReference type="InterPro" id="IPR002347">
    <property type="entry name" value="SDR_fam"/>
</dbReference>
<accession>A0A0C9TL68</accession>
<keyword evidence="6" id="KW-1185">Reference proteome</keyword>
<dbReference type="HOGENOM" id="CLU_010194_2_9_1"/>
<dbReference type="PANTHER" id="PTHR43976:SF16">
    <property type="entry name" value="SHORT-CHAIN DEHYDROGENASE_REDUCTASE FAMILY PROTEIN"/>
    <property type="match status" value="1"/>
</dbReference>
<evidence type="ECO:0000256" key="2">
    <source>
        <dbReference type="ARBA" id="ARBA00022857"/>
    </source>
</evidence>
<proteinExistence type="inferred from homology"/>
<keyword evidence="2" id="KW-0521">NADP</keyword>
<dbReference type="Gene3D" id="3.40.50.720">
    <property type="entry name" value="NAD(P)-binding Rossmann-like Domain"/>
    <property type="match status" value="1"/>
</dbReference>
<evidence type="ECO:0000256" key="1">
    <source>
        <dbReference type="ARBA" id="ARBA00006484"/>
    </source>
</evidence>
<dbReference type="OrthoDB" id="1274115at2759"/>
<name>A0A0C9TL68_PAXIN</name>
<dbReference type="Pfam" id="PF00106">
    <property type="entry name" value="adh_short"/>
    <property type="match status" value="1"/>
</dbReference>
<dbReference type="AlphaFoldDB" id="A0A0C9TL68"/>
<dbReference type="GO" id="GO:0016491">
    <property type="term" value="F:oxidoreductase activity"/>
    <property type="evidence" value="ECO:0007669"/>
    <property type="project" value="UniProtKB-KW"/>
</dbReference>
<dbReference type="InterPro" id="IPR020904">
    <property type="entry name" value="Sc_DH/Rdtase_CS"/>
</dbReference>
<organism evidence="5 6">
    <name type="scientific">Paxillus involutus ATCC 200175</name>
    <dbReference type="NCBI Taxonomy" id="664439"/>
    <lineage>
        <taxon>Eukaryota</taxon>
        <taxon>Fungi</taxon>
        <taxon>Dikarya</taxon>
        <taxon>Basidiomycota</taxon>
        <taxon>Agaricomycotina</taxon>
        <taxon>Agaricomycetes</taxon>
        <taxon>Agaricomycetidae</taxon>
        <taxon>Boletales</taxon>
        <taxon>Paxilineae</taxon>
        <taxon>Paxillaceae</taxon>
        <taxon>Paxillus</taxon>
    </lineage>
</organism>
<evidence type="ECO:0000256" key="3">
    <source>
        <dbReference type="ARBA" id="ARBA00023002"/>
    </source>
</evidence>
<dbReference type="SUPFAM" id="SSF51735">
    <property type="entry name" value="NAD(P)-binding Rossmann-fold domains"/>
    <property type="match status" value="1"/>
</dbReference>
<evidence type="ECO:0000256" key="4">
    <source>
        <dbReference type="RuleBase" id="RU000363"/>
    </source>
</evidence>
<comment type="similarity">
    <text evidence="1 4">Belongs to the short-chain dehydrogenases/reductases (SDR) family.</text>
</comment>